<evidence type="ECO:0000256" key="1">
    <source>
        <dbReference type="SAM" id="MobiDB-lite"/>
    </source>
</evidence>
<feature type="compositionally biased region" description="Basic and acidic residues" evidence="1">
    <location>
        <begin position="1"/>
        <end position="10"/>
    </location>
</feature>
<feature type="compositionally biased region" description="Polar residues" evidence="1">
    <location>
        <begin position="132"/>
        <end position="143"/>
    </location>
</feature>
<feature type="region of interest" description="Disordered" evidence="1">
    <location>
        <begin position="1"/>
        <end position="34"/>
    </location>
</feature>
<keyword evidence="3" id="KW-1185">Reference proteome</keyword>
<proteinExistence type="predicted"/>
<dbReference type="AlphaFoldDB" id="A0A9N9WIX4"/>
<dbReference type="OrthoDB" id="6945588at2759"/>
<dbReference type="Proteomes" id="UP001153714">
    <property type="component" value="Chromosome 5"/>
</dbReference>
<reference evidence="2" key="2">
    <citation type="submission" date="2022-10" db="EMBL/GenBank/DDBJ databases">
        <authorList>
            <consortium name="ENA_rothamsted_submissions"/>
            <consortium name="culmorum"/>
            <person name="King R."/>
        </authorList>
    </citation>
    <scope>NUCLEOTIDE SEQUENCE</scope>
</reference>
<protein>
    <submittedName>
        <fullName evidence="2">Uncharacterized protein</fullName>
    </submittedName>
</protein>
<organism evidence="2 3">
    <name type="scientific">Diatraea saccharalis</name>
    <name type="common">sugarcane borer</name>
    <dbReference type="NCBI Taxonomy" id="40085"/>
    <lineage>
        <taxon>Eukaryota</taxon>
        <taxon>Metazoa</taxon>
        <taxon>Ecdysozoa</taxon>
        <taxon>Arthropoda</taxon>
        <taxon>Hexapoda</taxon>
        <taxon>Insecta</taxon>
        <taxon>Pterygota</taxon>
        <taxon>Neoptera</taxon>
        <taxon>Endopterygota</taxon>
        <taxon>Lepidoptera</taxon>
        <taxon>Glossata</taxon>
        <taxon>Ditrysia</taxon>
        <taxon>Pyraloidea</taxon>
        <taxon>Crambidae</taxon>
        <taxon>Crambinae</taxon>
        <taxon>Diatraea</taxon>
    </lineage>
</organism>
<evidence type="ECO:0000313" key="2">
    <source>
        <dbReference type="EMBL" id="CAG9793522.1"/>
    </source>
</evidence>
<reference evidence="2" key="1">
    <citation type="submission" date="2021-12" db="EMBL/GenBank/DDBJ databases">
        <authorList>
            <person name="King R."/>
        </authorList>
    </citation>
    <scope>NUCLEOTIDE SEQUENCE</scope>
</reference>
<feature type="region of interest" description="Disordered" evidence="1">
    <location>
        <begin position="119"/>
        <end position="143"/>
    </location>
</feature>
<gene>
    <name evidence="2" type="ORF">DIATSA_LOCUS10952</name>
</gene>
<evidence type="ECO:0000313" key="3">
    <source>
        <dbReference type="Proteomes" id="UP001153714"/>
    </source>
</evidence>
<sequence length="154" mass="18172">MATAKRKQEELGEECDDQEPHDNDPCSDDDDAKRPRLDLHHQHMTHHQLPHHRQNINEAKYLGSERTDNNIYSNFGMYPEYIVPRTFCKESVSEDTPCDLSNWQRMKEYEQTVENERDAANASEVESEQETFHNGDNLNNDDVQQPINFAYYHF</sequence>
<dbReference type="EMBL" id="OU893336">
    <property type="protein sequence ID" value="CAG9793522.1"/>
    <property type="molecule type" value="Genomic_DNA"/>
</dbReference>
<accession>A0A9N9WIX4</accession>
<name>A0A9N9WIX4_9NEOP</name>